<name>A0A504YF17_FASGI</name>
<accession>A0A504YF17</accession>
<dbReference type="AlphaFoldDB" id="A0A504YF17"/>
<keyword evidence="3" id="KW-1185">Reference proteome</keyword>
<evidence type="ECO:0000313" key="2">
    <source>
        <dbReference type="EMBL" id="TPP58905.1"/>
    </source>
</evidence>
<proteinExistence type="predicted"/>
<feature type="region of interest" description="Disordered" evidence="1">
    <location>
        <begin position="1"/>
        <end position="27"/>
    </location>
</feature>
<sequence length="52" mass="5522">MSGDSSGTGKGSSTGPAHRPGPSRHQQIEGCCETTVLLGTFLQTPRYLLQYL</sequence>
<comment type="caution">
    <text evidence="2">The sequence shown here is derived from an EMBL/GenBank/DDBJ whole genome shotgun (WGS) entry which is preliminary data.</text>
</comment>
<evidence type="ECO:0000313" key="3">
    <source>
        <dbReference type="Proteomes" id="UP000316759"/>
    </source>
</evidence>
<gene>
    <name evidence="2" type="ORF">FGIG_05467</name>
</gene>
<reference evidence="2 3" key="1">
    <citation type="submission" date="2019-04" db="EMBL/GenBank/DDBJ databases">
        <title>Annotation for the trematode Fasciola gigantica.</title>
        <authorList>
            <person name="Choi Y.-J."/>
        </authorList>
    </citation>
    <scope>NUCLEOTIDE SEQUENCE [LARGE SCALE GENOMIC DNA]</scope>
    <source>
        <strain evidence="2">Uganda_cow_1</strain>
    </source>
</reference>
<dbReference type="EMBL" id="SUNJ01011407">
    <property type="protein sequence ID" value="TPP58905.1"/>
    <property type="molecule type" value="Genomic_DNA"/>
</dbReference>
<evidence type="ECO:0000256" key="1">
    <source>
        <dbReference type="SAM" id="MobiDB-lite"/>
    </source>
</evidence>
<protein>
    <submittedName>
        <fullName evidence="2">Uncharacterized protein</fullName>
    </submittedName>
</protein>
<dbReference type="Proteomes" id="UP000316759">
    <property type="component" value="Unassembled WGS sequence"/>
</dbReference>
<organism evidence="2 3">
    <name type="scientific">Fasciola gigantica</name>
    <name type="common">Giant liver fluke</name>
    <dbReference type="NCBI Taxonomy" id="46835"/>
    <lineage>
        <taxon>Eukaryota</taxon>
        <taxon>Metazoa</taxon>
        <taxon>Spiralia</taxon>
        <taxon>Lophotrochozoa</taxon>
        <taxon>Platyhelminthes</taxon>
        <taxon>Trematoda</taxon>
        <taxon>Digenea</taxon>
        <taxon>Plagiorchiida</taxon>
        <taxon>Echinostomata</taxon>
        <taxon>Echinostomatoidea</taxon>
        <taxon>Fasciolidae</taxon>
        <taxon>Fasciola</taxon>
    </lineage>
</organism>
<feature type="compositionally biased region" description="Gly residues" evidence="1">
    <location>
        <begin position="1"/>
        <end position="12"/>
    </location>
</feature>